<dbReference type="PANTHER" id="PTHR47331:SF5">
    <property type="entry name" value="RIBONUCLEASE H"/>
    <property type="match status" value="1"/>
</dbReference>
<evidence type="ECO:0000313" key="1">
    <source>
        <dbReference type="EMBL" id="ODM89332.1"/>
    </source>
</evidence>
<sequence>MFIKSRAKRMEVTYPITPLQRIQTRNHLIARVQAISFPEEIRRLKEGKEIQSSSPLIKLIPYIDGAGVLRVTGRLNNSPISSNIKHPIVLPKRHPLTMLIIEDCHHATIMVDQP</sequence>
<accession>A0A1D2M8S4</accession>
<dbReference type="OrthoDB" id="5986643at2759"/>
<dbReference type="OMA" id="CHHATIM"/>
<gene>
    <name evidence="1" type="ORF">Ocin01_17348</name>
</gene>
<dbReference type="PANTHER" id="PTHR47331">
    <property type="entry name" value="PHD-TYPE DOMAIN-CONTAINING PROTEIN"/>
    <property type="match status" value="1"/>
</dbReference>
<dbReference type="AlphaFoldDB" id="A0A1D2M8S4"/>
<proteinExistence type="predicted"/>
<evidence type="ECO:0000313" key="2">
    <source>
        <dbReference type="Proteomes" id="UP000094527"/>
    </source>
</evidence>
<dbReference type="EMBL" id="LJIJ01002715">
    <property type="protein sequence ID" value="ODM89332.1"/>
    <property type="molecule type" value="Genomic_DNA"/>
</dbReference>
<keyword evidence="2" id="KW-1185">Reference proteome</keyword>
<dbReference type="Proteomes" id="UP000094527">
    <property type="component" value="Unassembled WGS sequence"/>
</dbReference>
<comment type="caution">
    <text evidence="1">The sequence shown here is derived from an EMBL/GenBank/DDBJ whole genome shotgun (WGS) entry which is preliminary data.</text>
</comment>
<name>A0A1D2M8S4_ORCCI</name>
<reference evidence="1 2" key="1">
    <citation type="journal article" date="2016" name="Genome Biol. Evol.">
        <title>Gene Family Evolution Reflects Adaptation to Soil Environmental Stressors in the Genome of the Collembolan Orchesella cincta.</title>
        <authorList>
            <person name="Faddeeva-Vakhrusheva A."/>
            <person name="Derks M.F."/>
            <person name="Anvar S.Y."/>
            <person name="Agamennone V."/>
            <person name="Suring W."/>
            <person name="Smit S."/>
            <person name="van Straalen N.M."/>
            <person name="Roelofs D."/>
        </authorList>
    </citation>
    <scope>NUCLEOTIDE SEQUENCE [LARGE SCALE GENOMIC DNA]</scope>
    <source>
        <tissue evidence="1">Mixed pool</tissue>
    </source>
</reference>
<organism evidence="1 2">
    <name type="scientific">Orchesella cincta</name>
    <name type="common">Springtail</name>
    <name type="synonym">Podura cincta</name>
    <dbReference type="NCBI Taxonomy" id="48709"/>
    <lineage>
        <taxon>Eukaryota</taxon>
        <taxon>Metazoa</taxon>
        <taxon>Ecdysozoa</taxon>
        <taxon>Arthropoda</taxon>
        <taxon>Hexapoda</taxon>
        <taxon>Collembola</taxon>
        <taxon>Entomobryomorpha</taxon>
        <taxon>Entomobryoidea</taxon>
        <taxon>Orchesellidae</taxon>
        <taxon>Orchesellinae</taxon>
        <taxon>Orchesella</taxon>
    </lineage>
</organism>
<protein>
    <submittedName>
        <fullName evidence="1">Uncharacterized protein</fullName>
    </submittedName>
</protein>
<dbReference type="STRING" id="48709.A0A1D2M8S4"/>